<dbReference type="InterPro" id="IPR049945">
    <property type="entry name" value="AAA_22"/>
</dbReference>
<evidence type="ECO:0000313" key="2">
    <source>
        <dbReference type="EMBL" id="MDT0496489.1"/>
    </source>
</evidence>
<organism evidence="2 3">
    <name type="scientific">Banduia mediterranea</name>
    <dbReference type="NCBI Taxonomy" id="3075609"/>
    <lineage>
        <taxon>Bacteria</taxon>
        <taxon>Pseudomonadati</taxon>
        <taxon>Pseudomonadota</taxon>
        <taxon>Gammaproteobacteria</taxon>
        <taxon>Nevskiales</taxon>
        <taxon>Algiphilaceae</taxon>
        <taxon>Banduia</taxon>
    </lineage>
</organism>
<name>A0ABU2WF41_9GAMM</name>
<dbReference type="EMBL" id="JAVRIC010000004">
    <property type="protein sequence ID" value="MDT0496489.1"/>
    <property type="molecule type" value="Genomic_DNA"/>
</dbReference>
<dbReference type="SUPFAM" id="SSF52540">
    <property type="entry name" value="P-loop containing nucleoside triphosphate hydrolases"/>
    <property type="match status" value="1"/>
</dbReference>
<protein>
    <submittedName>
        <fullName evidence="2">AAA family ATPase</fullName>
    </submittedName>
</protein>
<feature type="domain" description="ORC1/DEAH AAA+ ATPase" evidence="1">
    <location>
        <begin position="41"/>
        <end position="152"/>
    </location>
</feature>
<dbReference type="InterPro" id="IPR027417">
    <property type="entry name" value="P-loop_NTPase"/>
</dbReference>
<dbReference type="Proteomes" id="UP001254608">
    <property type="component" value="Unassembled WGS sequence"/>
</dbReference>
<evidence type="ECO:0000259" key="1">
    <source>
        <dbReference type="Pfam" id="PF13401"/>
    </source>
</evidence>
<gene>
    <name evidence="2" type="ORF">RM530_03800</name>
</gene>
<dbReference type="Gene3D" id="3.40.50.300">
    <property type="entry name" value="P-loop containing nucleotide triphosphate hydrolases"/>
    <property type="match status" value="1"/>
</dbReference>
<keyword evidence="3" id="KW-1185">Reference proteome</keyword>
<proteinExistence type="predicted"/>
<comment type="caution">
    <text evidence="2">The sequence shown here is derived from an EMBL/GenBank/DDBJ whole genome shotgun (WGS) entry which is preliminary data.</text>
</comment>
<evidence type="ECO:0000313" key="3">
    <source>
        <dbReference type="Proteomes" id="UP001254608"/>
    </source>
</evidence>
<dbReference type="Pfam" id="PF13401">
    <property type="entry name" value="AAA_22"/>
    <property type="match status" value="1"/>
</dbReference>
<sequence length="249" mass="27994">MTKNGINVQGDAVTAATTNVALAMRALERAMNRDPHLPGLVGFYGPAGLGKSFGAAYAANQHRAYYIEIKSTWTKKKLLESILQEMQIKPARTIYEMADQAAEQLALCERPLIIDQFDILIDRSSVEIIRDLHDAAGSAPILLIGEEEMEKNLRRWERFHSRMLEWIPAQPATLDDARKLRALYCPHVDVADDLLHHIHQVSRGGTRRICINLSRVQEFGIAADLALVNLQDWGNQELYTGEAIRRRAA</sequence>
<dbReference type="PANTHER" id="PTHR35894:SF5">
    <property type="entry name" value="MU-LIKE PROPHAGE FLUMU DNA TRANSPOSITION PROTEIN B"/>
    <property type="match status" value="1"/>
</dbReference>
<reference evidence="2 3" key="1">
    <citation type="submission" date="2023-09" db="EMBL/GenBank/DDBJ databases">
        <authorList>
            <person name="Rey-Velasco X."/>
        </authorList>
    </citation>
    <scope>NUCLEOTIDE SEQUENCE [LARGE SCALE GENOMIC DNA]</scope>
    <source>
        <strain evidence="2 3">W345</strain>
    </source>
</reference>
<dbReference type="InterPro" id="IPR052026">
    <property type="entry name" value="ExeA_AAA_ATPase_DNA-bind"/>
</dbReference>
<dbReference type="PANTHER" id="PTHR35894">
    <property type="entry name" value="GENERAL SECRETION PATHWAY PROTEIN A-RELATED"/>
    <property type="match status" value="1"/>
</dbReference>
<accession>A0ABU2WF41</accession>
<dbReference type="RefSeq" id="WP_311363881.1">
    <property type="nucleotide sequence ID" value="NZ_JAVRIC010000004.1"/>
</dbReference>